<proteinExistence type="predicted"/>
<comment type="caution">
    <text evidence="1">The sequence shown here is derived from an EMBL/GenBank/DDBJ whole genome shotgun (WGS) entry which is preliminary data.</text>
</comment>
<protein>
    <submittedName>
        <fullName evidence="1">Uncharacterized protein</fullName>
    </submittedName>
</protein>
<name>A0ABD0JRG9_9CAEN</name>
<dbReference type="PANTHER" id="PTHR31362">
    <property type="entry name" value="GLYCOSYLTRANSFERASE STELLO1-RELATED"/>
    <property type="match status" value="1"/>
</dbReference>
<organism evidence="1 2">
    <name type="scientific">Batillaria attramentaria</name>
    <dbReference type="NCBI Taxonomy" id="370345"/>
    <lineage>
        <taxon>Eukaryota</taxon>
        <taxon>Metazoa</taxon>
        <taxon>Spiralia</taxon>
        <taxon>Lophotrochozoa</taxon>
        <taxon>Mollusca</taxon>
        <taxon>Gastropoda</taxon>
        <taxon>Caenogastropoda</taxon>
        <taxon>Sorbeoconcha</taxon>
        <taxon>Cerithioidea</taxon>
        <taxon>Batillariidae</taxon>
        <taxon>Batillaria</taxon>
    </lineage>
</organism>
<dbReference type="PANTHER" id="PTHR31362:SF0">
    <property type="entry name" value="EXOSTOSIN DOMAIN-CONTAINING PROTEIN-RELATED"/>
    <property type="match status" value="1"/>
</dbReference>
<dbReference type="AlphaFoldDB" id="A0ABD0JRG9"/>
<sequence>MWTPVLLLGVVVLVLIWTQFVLYSSAGSPDRYLAEKIRDGYSNNVDSHYKKMKNTYRGAELVLGGSNSRPYRESLNVRSKGRKEPAGKHRVENITGISNSSRNGGLMMVPLFQIRKVNGKFHDKWVVLDATSGDCSSAVMTVLPGWTVIVVGEITASVECKPPVCLKLEVQENITQHHMTTEEERLWKRNAAYLTAISHKALQIFDADCRTASANALRVLGFKSTTASGLMYNGTLHFNPYRHFGAWGVVPYALHNISLDREANSRLFDPSSPPVYVGQMTFTPVISGCSMYLPQAFWGLILPCLSDATRCDIMRQYITQRMLREVDAFSAYHHVPSKLNTEAINASSSGVKHRLHKLDFDADKLAAFLDSWICQPGLTLFACFQALASSLELNGFLDSTDVQLVKAWLTSIKKLGVAEPPRVATPWRGVRKISEVPVVLEHRSEIERSLPAVSLQKNFVDPVKTLCAGKMPAQFASVAQWRQPLMTDIVLVIAFRYNKFLFKNLPYLETLHRPFFKHIVYCTPNVTELMTSAGSGNLSHVTLVEGMSDDWYLMYECMASVARLGIQGVRGYLQIGDDTLLNTWMLLNLSRDSIWLPQGFTKMNAHDPKHRWGWYHWTTIHGRLAVLRTLSDLERISGMTSDQILRLDPGYSKSASSQSKTFSQILLSVNTSSALRQHRLRGSESWDDPSQNEAVEFLTNYFRVNRMSGKVAHRALDLFYVPHVLRDTFVKLSRYFMRHGVIIELALPVMHHGMVPKSKVTYVKASSLWYDNRKKTDAFYSGNIVFLHPFKLKAQTETESGRAFFCDVFLQNLSSKLSKFNTTDK</sequence>
<dbReference type="Proteomes" id="UP001519460">
    <property type="component" value="Unassembled WGS sequence"/>
</dbReference>
<evidence type="ECO:0000313" key="2">
    <source>
        <dbReference type="Proteomes" id="UP001519460"/>
    </source>
</evidence>
<keyword evidence="2" id="KW-1185">Reference proteome</keyword>
<evidence type="ECO:0000313" key="1">
    <source>
        <dbReference type="EMBL" id="KAK7477589.1"/>
    </source>
</evidence>
<dbReference type="InterPro" id="IPR005049">
    <property type="entry name" value="STL-like"/>
</dbReference>
<reference evidence="1 2" key="1">
    <citation type="journal article" date="2023" name="Sci. Data">
        <title>Genome assembly of the Korean intertidal mud-creeper Batillaria attramentaria.</title>
        <authorList>
            <person name="Patra A.K."/>
            <person name="Ho P.T."/>
            <person name="Jun S."/>
            <person name="Lee S.J."/>
            <person name="Kim Y."/>
            <person name="Won Y.J."/>
        </authorList>
    </citation>
    <scope>NUCLEOTIDE SEQUENCE [LARGE SCALE GENOMIC DNA]</scope>
    <source>
        <strain evidence="1">Wonlab-2016</strain>
    </source>
</reference>
<dbReference type="Pfam" id="PF03385">
    <property type="entry name" value="STELLO"/>
    <property type="match status" value="1"/>
</dbReference>
<dbReference type="EMBL" id="JACVVK020000345">
    <property type="protein sequence ID" value="KAK7477589.1"/>
    <property type="molecule type" value="Genomic_DNA"/>
</dbReference>
<accession>A0ABD0JRG9</accession>
<gene>
    <name evidence="1" type="ORF">BaRGS_00031137</name>
</gene>